<dbReference type="SUPFAM" id="SSF53613">
    <property type="entry name" value="Ribokinase-like"/>
    <property type="match status" value="1"/>
</dbReference>
<dbReference type="GO" id="GO:0006796">
    <property type="term" value="P:phosphate-containing compound metabolic process"/>
    <property type="evidence" value="ECO:0007669"/>
    <property type="project" value="UniProtKB-ARBA"/>
</dbReference>
<dbReference type="PRINTS" id="PR00990">
    <property type="entry name" value="RIBOKINASE"/>
</dbReference>
<keyword evidence="1" id="KW-0808">Transferase</keyword>
<name>A0A2H0RND0_9BACT</name>
<organism evidence="4 5">
    <name type="scientific">Candidatus Uhrbacteria bacterium CG10_big_fil_rev_8_21_14_0_10_50_16</name>
    <dbReference type="NCBI Taxonomy" id="1975039"/>
    <lineage>
        <taxon>Bacteria</taxon>
        <taxon>Candidatus Uhriibacteriota</taxon>
    </lineage>
</organism>
<evidence type="ECO:0000313" key="5">
    <source>
        <dbReference type="Proteomes" id="UP000230084"/>
    </source>
</evidence>
<accession>A0A2H0RND0</accession>
<dbReference type="AlphaFoldDB" id="A0A2H0RND0"/>
<dbReference type="Pfam" id="PF00294">
    <property type="entry name" value="PfkB"/>
    <property type="match status" value="1"/>
</dbReference>
<dbReference type="GO" id="GO:0016301">
    <property type="term" value="F:kinase activity"/>
    <property type="evidence" value="ECO:0007669"/>
    <property type="project" value="UniProtKB-KW"/>
</dbReference>
<gene>
    <name evidence="4" type="ORF">COV06_03525</name>
</gene>
<dbReference type="Proteomes" id="UP000230084">
    <property type="component" value="Unassembled WGS sequence"/>
</dbReference>
<sequence>MYDLLTIGDIKLDVFIDLGDDAKLLCEKDTRTCEMRIKYGQKIPVDSAVSMMAGSAPNVAIGARRLGLSTSILSVVGNDTTATLALDTLKKEGISTDYIMVAEGEQSSFSAVLNFQGESTILAVHHPHTYTIPSTVETQWIFVTEMGPNYRSLFKDLVRLKQEKNLKLSINPGAIQLEELDASLFDLIRVCDLLIVNKEEAMLLLHVDSNNISALLRGLQAMGPRVVILTDGENGAFGTENAVIYHAPVFTGTCVEATGAGDAMATGILAAFISDLDLSTALTWGSINAAQVIQFVGPQKGLLTRQQIQEQLTTHAYSIETLKS</sequence>
<dbReference type="InterPro" id="IPR011611">
    <property type="entry name" value="PfkB_dom"/>
</dbReference>
<dbReference type="PANTHER" id="PTHR10584:SF166">
    <property type="entry name" value="RIBOKINASE"/>
    <property type="match status" value="1"/>
</dbReference>
<evidence type="ECO:0000256" key="1">
    <source>
        <dbReference type="ARBA" id="ARBA00022679"/>
    </source>
</evidence>
<keyword evidence="2" id="KW-0418">Kinase</keyword>
<evidence type="ECO:0000259" key="3">
    <source>
        <dbReference type="Pfam" id="PF00294"/>
    </source>
</evidence>
<comment type="caution">
    <text evidence="4">The sequence shown here is derived from an EMBL/GenBank/DDBJ whole genome shotgun (WGS) entry which is preliminary data.</text>
</comment>
<dbReference type="PANTHER" id="PTHR10584">
    <property type="entry name" value="SUGAR KINASE"/>
    <property type="match status" value="1"/>
</dbReference>
<dbReference type="InterPro" id="IPR029056">
    <property type="entry name" value="Ribokinase-like"/>
</dbReference>
<evidence type="ECO:0000256" key="2">
    <source>
        <dbReference type="ARBA" id="ARBA00022777"/>
    </source>
</evidence>
<dbReference type="InterPro" id="IPR002139">
    <property type="entry name" value="Ribo/fructo_kinase"/>
</dbReference>
<proteinExistence type="predicted"/>
<evidence type="ECO:0000313" key="4">
    <source>
        <dbReference type="EMBL" id="PIR47494.1"/>
    </source>
</evidence>
<dbReference type="Gene3D" id="3.40.1190.20">
    <property type="match status" value="1"/>
</dbReference>
<protein>
    <recommendedName>
        <fullName evidence="3">Carbohydrate kinase PfkB domain-containing protein</fullName>
    </recommendedName>
</protein>
<feature type="domain" description="Carbohydrate kinase PfkB" evidence="3">
    <location>
        <begin position="39"/>
        <end position="302"/>
    </location>
</feature>
<dbReference type="EMBL" id="PCYM01000006">
    <property type="protein sequence ID" value="PIR47494.1"/>
    <property type="molecule type" value="Genomic_DNA"/>
</dbReference>
<reference evidence="4 5" key="1">
    <citation type="submission" date="2017-09" db="EMBL/GenBank/DDBJ databases">
        <title>Depth-based differentiation of microbial function through sediment-hosted aquifers and enrichment of novel symbionts in the deep terrestrial subsurface.</title>
        <authorList>
            <person name="Probst A.J."/>
            <person name="Ladd B."/>
            <person name="Jarett J.K."/>
            <person name="Geller-Mcgrath D.E."/>
            <person name="Sieber C.M."/>
            <person name="Emerson J.B."/>
            <person name="Anantharaman K."/>
            <person name="Thomas B.C."/>
            <person name="Malmstrom R."/>
            <person name="Stieglmeier M."/>
            <person name="Klingl A."/>
            <person name="Woyke T."/>
            <person name="Ryan C.M."/>
            <person name="Banfield J.F."/>
        </authorList>
    </citation>
    <scope>NUCLEOTIDE SEQUENCE [LARGE SCALE GENOMIC DNA]</scope>
    <source>
        <strain evidence="4">CG10_big_fil_rev_8_21_14_0_10_50_16</strain>
    </source>
</reference>